<comment type="caution">
    <text evidence="2">The sequence shown here is derived from an EMBL/GenBank/DDBJ whole genome shotgun (WGS) entry which is preliminary data.</text>
</comment>
<proteinExistence type="predicted"/>
<keyword evidence="1" id="KW-1133">Transmembrane helix</keyword>
<evidence type="ECO:0000256" key="1">
    <source>
        <dbReference type="SAM" id="Phobius"/>
    </source>
</evidence>
<keyword evidence="1" id="KW-0812">Transmembrane</keyword>
<dbReference type="EMBL" id="SDMP01000007">
    <property type="protein sequence ID" value="RYR46749.1"/>
    <property type="molecule type" value="Genomic_DNA"/>
</dbReference>
<protein>
    <submittedName>
        <fullName evidence="2">Uncharacterized protein</fullName>
    </submittedName>
</protein>
<keyword evidence="1" id="KW-0472">Membrane</keyword>
<dbReference type="AlphaFoldDB" id="A0A445C756"/>
<evidence type="ECO:0000313" key="3">
    <source>
        <dbReference type="Proteomes" id="UP000289738"/>
    </source>
</evidence>
<keyword evidence="3" id="KW-1185">Reference proteome</keyword>
<evidence type="ECO:0000313" key="2">
    <source>
        <dbReference type="EMBL" id="RYR46749.1"/>
    </source>
</evidence>
<organism evidence="2 3">
    <name type="scientific">Arachis hypogaea</name>
    <name type="common">Peanut</name>
    <dbReference type="NCBI Taxonomy" id="3818"/>
    <lineage>
        <taxon>Eukaryota</taxon>
        <taxon>Viridiplantae</taxon>
        <taxon>Streptophyta</taxon>
        <taxon>Embryophyta</taxon>
        <taxon>Tracheophyta</taxon>
        <taxon>Spermatophyta</taxon>
        <taxon>Magnoliopsida</taxon>
        <taxon>eudicotyledons</taxon>
        <taxon>Gunneridae</taxon>
        <taxon>Pentapetalae</taxon>
        <taxon>rosids</taxon>
        <taxon>fabids</taxon>
        <taxon>Fabales</taxon>
        <taxon>Fabaceae</taxon>
        <taxon>Papilionoideae</taxon>
        <taxon>50 kb inversion clade</taxon>
        <taxon>dalbergioids sensu lato</taxon>
        <taxon>Dalbergieae</taxon>
        <taxon>Pterocarpus clade</taxon>
        <taxon>Arachis</taxon>
    </lineage>
</organism>
<accession>A0A445C756</accession>
<dbReference type="Proteomes" id="UP000289738">
    <property type="component" value="Chromosome A07"/>
</dbReference>
<name>A0A445C756_ARAHY</name>
<feature type="transmembrane region" description="Helical" evidence="1">
    <location>
        <begin position="228"/>
        <end position="247"/>
    </location>
</feature>
<feature type="transmembrane region" description="Helical" evidence="1">
    <location>
        <begin position="165"/>
        <end position="186"/>
    </location>
</feature>
<reference evidence="2 3" key="1">
    <citation type="submission" date="2019-01" db="EMBL/GenBank/DDBJ databases">
        <title>Sequencing of cultivated peanut Arachis hypogaea provides insights into genome evolution and oil improvement.</title>
        <authorList>
            <person name="Chen X."/>
        </authorList>
    </citation>
    <scope>NUCLEOTIDE SEQUENCE [LARGE SCALE GENOMIC DNA]</scope>
    <source>
        <strain evidence="3">cv. Fuhuasheng</strain>
        <tissue evidence="2">Leaves</tissue>
    </source>
</reference>
<gene>
    <name evidence="2" type="ORF">Ahy_A07g032541</name>
</gene>
<feature type="transmembrane region" description="Helical" evidence="1">
    <location>
        <begin position="198"/>
        <end position="216"/>
    </location>
</feature>
<feature type="transmembrane region" description="Helical" evidence="1">
    <location>
        <begin position="267"/>
        <end position="288"/>
    </location>
</feature>
<sequence>MAAVAVVVENGAQAESVAILQEVKEIEPDEKLALTRRFGGFIIPSTLDIEPDSNMVAVVVVVDATAMTANEEGRERGEEKGYWKKRKKKKGHYGKCVFLLRTTTSRTLKKQLKGPTLENLSGMPTQNSYHLNQKRLWRFVGFMSSVNGFLCYAKSSSFKRLFGEWNLLKIILYTLLSFSISIIMLFPKKYRISRSFLLKAYVGVLVLLLTSLYSFFYDKSNNGKPDLLGIFSSASFALMSLSLSWQIDLGFEAELLSFFLGCLTVQLMKINLMFSIVAAIFCYSLMILRSKSESQSHVGTLRTQDHVTVEIGATDGVVERGDDDYLNSFQYLEQQKQDDGCNWRKYEEKLMHEYEELIG</sequence>